<dbReference type="PANTHER" id="PTHR10963">
    <property type="entry name" value="GLYCOSYL HYDROLASE-RELATED"/>
    <property type="match status" value="1"/>
</dbReference>
<dbReference type="GO" id="GO:0009251">
    <property type="term" value="P:glucan catabolic process"/>
    <property type="evidence" value="ECO:0007669"/>
    <property type="project" value="TreeGrafter"/>
</dbReference>
<name>A0A914ERB6_9BILA</name>
<comment type="similarity">
    <text evidence="1 4">Belongs to the glycosyl hydrolase 5 (cellulase A) family.</text>
</comment>
<dbReference type="PROSITE" id="PS51762">
    <property type="entry name" value="GH16_2"/>
    <property type="match status" value="1"/>
</dbReference>
<dbReference type="Proteomes" id="UP000887540">
    <property type="component" value="Unplaced"/>
</dbReference>
<dbReference type="Gene3D" id="2.60.120.200">
    <property type="match status" value="1"/>
</dbReference>
<evidence type="ECO:0000313" key="6">
    <source>
        <dbReference type="Proteomes" id="UP000887540"/>
    </source>
</evidence>
<dbReference type="Pfam" id="PF26113">
    <property type="entry name" value="GH16_XgeA"/>
    <property type="match status" value="1"/>
</dbReference>
<dbReference type="GO" id="GO:0004553">
    <property type="term" value="F:hydrolase activity, hydrolyzing O-glycosyl compounds"/>
    <property type="evidence" value="ECO:0007669"/>
    <property type="project" value="InterPro"/>
</dbReference>
<evidence type="ECO:0000256" key="2">
    <source>
        <dbReference type="ARBA" id="ARBA00022801"/>
    </source>
</evidence>
<dbReference type="InterPro" id="IPR050546">
    <property type="entry name" value="Glycosyl_Hydrlase_16"/>
</dbReference>
<dbReference type="SUPFAM" id="SSF49899">
    <property type="entry name" value="Concanavalin A-like lectins/glucanases"/>
    <property type="match status" value="1"/>
</dbReference>
<dbReference type="InterPro" id="IPR018087">
    <property type="entry name" value="Glyco_hydro_5_CS"/>
</dbReference>
<evidence type="ECO:0000313" key="7">
    <source>
        <dbReference type="WBParaSite" id="ACRNAN_scaffold9993.g31043.t1"/>
    </source>
</evidence>
<evidence type="ECO:0000256" key="4">
    <source>
        <dbReference type="RuleBase" id="RU361153"/>
    </source>
</evidence>
<dbReference type="InterPro" id="IPR017853">
    <property type="entry name" value="GH"/>
</dbReference>
<evidence type="ECO:0000256" key="3">
    <source>
        <dbReference type="ARBA" id="ARBA00023295"/>
    </source>
</evidence>
<dbReference type="InterPro" id="IPR001547">
    <property type="entry name" value="Glyco_hydro_5"/>
</dbReference>
<reference evidence="7" key="1">
    <citation type="submission" date="2022-11" db="UniProtKB">
        <authorList>
            <consortium name="WormBaseParasite"/>
        </authorList>
    </citation>
    <scope>IDENTIFICATION</scope>
</reference>
<accession>A0A914ERB6</accession>
<protein>
    <submittedName>
        <fullName evidence="7">GH16 domain-containing protein</fullName>
    </submittedName>
</protein>
<dbReference type="InterPro" id="IPR013320">
    <property type="entry name" value="ConA-like_dom_sf"/>
</dbReference>
<keyword evidence="3 4" id="KW-0326">Glycosidase</keyword>
<organism evidence="6 7">
    <name type="scientific">Acrobeloides nanus</name>
    <dbReference type="NCBI Taxonomy" id="290746"/>
    <lineage>
        <taxon>Eukaryota</taxon>
        <taxon>Metazoa</taxon>
        <taxon>Ecdysozoa</taxon>
        <taxon>Nematoda</taxon>
        <taxon>Chromadorea</taxon>
        <taxon>Rhabditida</taxon>
        <taxon>Tylenchina</taxon>
        <taxon>Cephalobomorpha</taxon>
        <taxon>Cephaloboidea</taxon>
        <taxon>Cephalobidae</taxon>
        <taxon>Acrobeloides</taxon>
    </lineage>
</organism>
<keyword evidence="6" id="KW-1185">Reference proteome</keyword>
<dbReference type="InterPro" id="IPR000757">
    <property type="entry name" value="Beta-glucanase-like"/>
</dbReference>
<dbReference type="Gene3D" id="3.20.20.80">
    <property type="entry name" value="Glycosidases"/>
    <property type="match status" value="1"/>
</dbReference>
<feature type="domain" description="GH16" evidence="5">
    <location>
        <begin position="299"/>
        <end position="497"/>
    </location>
</feature>
<dbReference type="PANTHER" id="PTHR10963:SF24">
    <property type="entry name" value="GLYCOSIDASE C21B10.07-RELATED"/>
    <property type="match status" value="1"/>
</dbReference>
<dbReference type="PROSITE" id="PS00659">
    <property type="entry name" value="GLYCOSYL_HYDROL_F5"/>
    <property type="match status" value="1"/>
</dbReference>
<dbReference type="WBParaSite" id="ACRNAN_scaffold9993.g31043.t1">
    <property type="protein sequence ID" value="ACRNAN_scaffold9993.g31043.t1"/>
    <property type="gene ID" value="ACRNAN_scaffold9993.g31043"/>
</dbReference>
<dbReference type="AlphaFoldDB" id="A0A914ERB6"/>
<dbReference type="Gene3D" id="3.50.4.10">
    <property type="entry name" value="Hepatocyte Growth Factor"/>
    <property type="match status" value="1"/>
</dbReference>
<evidence type="ECO:0000259" key="5">
    <source>
        <dbReference type="PROSITE" id="PS51762"/>
    </source>
</evidence>
<proteinExistence type="inferred from homology"/>
<keyword evidence="2 4" id="KW-0378">Hydrolase</keyword>
<dbReference type="Pfam" id="PF00150">
    <property type="entry name" value="Cellulase"/>
    <property type="match status" value="1"/>
</dbReference>
<dbReference type="SUPFAM" id="SSF51445">
    <property type="entry name" value="(Trans)glycosidases"/>
    <property type="match status" value="1"/>
</dbReference>
<sequence length="497" mass="55095">MGVDSGGYATNPETEYKKIKTVIEAAIEHGIYVIVDFHHDKAYNYENTSIQFFKNISTTYGSYPHIIYEIINEPTVTWSTIKTYAEHVIDAIRANDPDNVIIVGTPNYSTDVDVAANDTISGSNIAYSLHYYAPTQGQWNRDEPTKAMNSGVALFVSQYGVTTSSQNGTINETAARECASAALKLGTTANQINDFNYWTNSTNGVAPTPVSSANDWTYGAGTLINNMLKSKDQGVSCSFSCTVYHNNLKIYENDLAQVLGPYSSCCQHCEQTAGCKAYSWNNGTCYLKKDTQPLVNSSYDYTGMLKPTTEENYVLKKSYNSTGFFDYFDFATQDWSLIGYTNFTTRAVAESLGLIKTQNGKIYIGVENTTVLPADSARGRPAVRVESKAKYNSGLFIFSIDRMPVGAGTWPAFWTFGPSWPTNGEIDVLEMISTHDYNSITLHTRDNCAMQAADQQFFKGTWNNNKKNVPGTNCYINDTVFEIIAFEILNLFTSSSL</sequence>
<evidence type="ECO:0000256" key="1">
    <source>
        <dbReference type="ARBA" id="ARBA00005641"/>
    </source>
</evidence>